<protein>
    <submittedName>
        <fullName evidence="2">Uncharacterized protein</fullName>
    </submittedName>
</protein>
<feature type="transmembrane region" description="Helical" evidence="1">
    <location>
        <begin position="6"/>
        <end position="26"/>
    </location>
</feature>
<dbReference type="EMBL" id="SJPY01000001">
    <property type="protein sequence ID" value="TWU45872.1"/>
    <property type="molecule type" value="Genomic_DNA"/>
</dbReference>
<reference evidence="2 3" key="1">
    <citation type="submission" date="2019-02" db="EMBL/GenBank/DDBJ databases">
        <title>Deep-cultivation of Planctomycetes and their phenomic and genomic characterization uncovers novel biology.</title>
        <authorList>
            <person name="Wiegand S."/>
            <person name="Jogler M."/>
            <person name="Boedeker C."/>
            <person name="Pinto D."/>
            <person name="Vollmers J."/>
            <person name="Rivas-Marin E."/>
            <person name="Kohn T."/>
            <person name="Peeters S.H."/>
            <person name="Heuer A."/>
            <person name="Rast P."/>
            <person name="Oberbeckmann S."/>
            <person name="Bunk B."/>
            <person name="Jeske O."/>
            <person name="Meyerdierks A."/>
            <person name="Storesund J.E."/>
            <person name="Kallscheuer N."/>
            <person name="Luecker S."/>
            <person name="Lage O.M."/>
            <person name="Pohl T."/>
            <person name="Merkel B.J."/>
            <person name="Hornburger P."/>
            <person name="Mueller R.-W."/>
            <person name="Bruemmer F."/>
            <person name="Labrenz M."/>
            <person name="Spormann A.M."/>
            <person name="Op Den Camp H."/>
            <person name="Overmann J."/>
            <person name="Amann R."/>
            <person name="Jetten M.S.M."/>
            <person name="Mascher T."/>
            <person name="Medema M.H."/>
            <person name="Devos D.P."/>
            <person name="Kaster A.-K."/>
            <person name="Ovreas L."/>
            <person name="Rohde M."/>
            <person name="Galperin M.Y."/>
            <person name="Jogler C."/>
        </authorList>
    </citation>
    <scope>NUCLEOTIDE SEQUENCE [LARGE SCALE GENOMIC DNA]</scope>
    <source>
        <strain evidence="2 3">Q31b</strain>
    </source>
</reference>
<organism evidence="2 3">
    <name type="scientific">Novipirellula aureliae</name>
    <dbReference type="NCBI Taxonomy" id="2527966"/>
    <lineage>
        <taxon>Bacteria</taxon>
        <taxon>Pseudomonadati</taxon>
        <taxon>Planctomycetota</taxon>
        <taxon>Planctomycetia</taxon>
        <taxon>Pirellulales</taxon>
        <taxon>Pirellulaceae</taxon>
        <taxon>Novipirellula</taxon>
    </lineage>
</organism>
<sequence length="42" mass="4432">MDNLVALVQVSAMITAGVILGACLVGSGRTRCKMRSAQRVVR</sequence>
<keyword evidence="3" id="KW-1185">Reference proteome</keyword>
<dbReference type="RefSeq" id="WP_261343815.1">
    <property type="nucleotide sequence ID" value="NZ_SJPY01000001.1"/>
</dbReference>
<comment type="caution">
    <text evidence="2">The sequence shown here is derived from an EMBL/GenBank/DDBJ whole genome shotgun (WGS) entry which is preliminary data.</text>
</comment>
<keyword evidence="1" id="KW-0472">Membrane</keyword>
<keyword evidence="1" id="KW-1133">Transmembrane helix</keyword>
<evidence type="ECO:0000313" key="2">
    <source>
        <dbReference type="EMBL" id="TWU45872.1"/>
    </source>
</evidence>
<evidence type="ECO:0000256" key="1">
    <source>
        <dbReference type="SAM" id="Phobius"/>
    </source>
</evidence>
<keyword evidence="1" id="KW-0812">Transmembrane</keyword>
<accession>A0A5C6EA36</accession>
<dbReference type="AlphaFoldDB" id="A0A5C6EA36"/>
<evidence type="ECO:0000313" key="3">
    <source>
        <dbReference type="Proteomes" id="UP000315471"/>
    </source>
</evidence>
<name>A0A5C6EA36_9BACT</name>
<proteinExistence type="predicted"/>
<gene>
    <name evidence="2" type="ORF">Q31b_10480</name>
</gene>
<dbReference type="Proteomes" id="UP000315471">
    <property type="component" value="Unassembled WGS sequence"/>
</dbReference>